<evidence type="ECO:0000313" key="1">
    <source>
        <dbReference type="EMBL" id="GAA5044290.1"/>
    </source>
</evidence>
<sequence length="92" mass="10448">MIHERDERPNLTRIAKHVLEEVFFHEIDVDVGEHFFEVVYHLPLAVVQIEGQLVGTQDVEILGIVLHAQVNGIARNVSEYSDCRIDVEGNEG</sequence>
<name>A0AAV3UCZ9_9EURY</name>
<organism evidence="1 2">
    <name type="scientific">Haladaptatus pallidirubidus</name>
    <dbReference type="NCBI Taxonomy" id="1008152"/>
    <lineage>
        <taxon>Archaea</taxon>
        <taxon>Methanobacteriati</taxon>
        <taxon>Methanobacteriota</taxon>
        <taxon>Stenosarchaea group</taxon>
        <taxon>Halobacteria</taxon>
        <taxon>Halobacteriales</taxon>
        <taxon>Haladaptataceae</taxon>
        <taxon>Haladaptatus</taxon>
    </lineage>
</organism>
<accession>A0AAV3UCZ9</accession>
<dbReference type="AlphaFoldDB" id="A0AAV3UCZ9"/>
<reference evidence="1 2" key="1">
    <citation type="journal article" date="2019" name="Int. J. Syst. Evol. Microbiol.">
        <title>The Global Catalogue of Microorganisms (GCM) 10K type strain sequencing project: providing services to taxonomists for standard genome sequencing and annotation.</title>
        <authorList>
            <consortium name="The Broad Institute Genomics Platform"/>
            <consortium name="The Broad Institute Genome Sequencing Center for Infectious Disease"/>
            <person name="Wu L."/>
            <person name="Ma J."/>
        </authorList>
    </citation>
    <scope>NUCLEOTIDE SEQUENCE [LARGE SCALE GENOMIC DNA]</scope>
    <source>
        <strain evidence="1 2">JCM 17504</strain>
    </source>
</reference>
<keyword evidence="2" id="KW-1185">Reference proteome</keyword>
<evidence type="ECO:0000313" key="2">
    <source>
        <dbReference type="Proteomes" id="UP001501729"/>
    </source>
</evidence>
<dbReference type="Proteomes" id="UP001501729">
    <property type="component" value="Unassembled WGS sequence"/>
</dbReference>
<gene>
    <name evidence="1" type="ORF">GCM10025751_10300</name>
</gene>
<evidence type="ECO:0008006" key="3">
    <source>
        <dbReference type="Google" id="ProtNLM"/>
    </source>
</evidence>
<protein>
    <recommendedName>
        <fullName evidence="3">Halobacterial output domain-containing protein</fullName>
    </recommendedName>
</protein>
<comment type="caution">
    <text evidence="1">The sequence shown here is derived from an EMBL/GenBank/DDBJ whole genome shotgun (WGS) entry which is preliminary data.</text>
</comment>
<proteinExistence type="predicted"/>
<dbReference type="EMBL" id="BAABKX010000001">
    <property type="protein sequence ID" value="GAA5044290.1"/>
    <property type="molecule type" value="Genomic_DNA"/>
</dbReference>